<keyword evidence="2" id="KW-0812">Transmembrane</keyword>
<dbReference type="WBParaSite" id="Hba_07950">
    <property type="protein sequence ID" value="Hba_07950"/>
    <property type="gene ID" value="Hba_07950"/>
</dbReference>
<evidence type="ECO:0000313" key="4">
    <source>
        <dbReference type="WBParaSite" id="Hba_07950"/>
    </source>
</evidence>
<proteinExistence type="predicted"/>
<keyword evidence="2" id="KW-1133">Transmembrane helix</keyword>
<sequence length="123" mass="13754">MPFVPADGRKANGKFRTLVHSYLGIPFVTSCIRYALKQSPSRRRIRKSVGDEDVPVSTRDVNPIMPNTGVTRIPLRSSYRYNTGTDSYRVPAVSTLLSCWDQIPFIDDQNIHNGSAGSRIVLD</sequence>
<evidence type="ECO:0000256" key="2">
    <source>
        <dbReference type="SAM" id="Phobius"/>
    </source>
</evidence>
<evidence type="ECO:0000256" key="1">
    <source>
        <dbReference type="SAM" id="MobiDB-lite"/>
    </source>
</evidence>
<name>A0A1I7WS25_HETBA</name>
<reference evidence="4" key="1">
    <citation type="submission" date="2016-11" db="UniProtKB">
        <authorList>
            <consortium name="WormBaseParasite"/>
        </authorList>
    </citation>
    <scope>IDENTIFICATION</scope>
</reference>
<organism evidence="3 4">
    <name type="scientific">Heterorhabditis bacteriophora</name>
    <name type="common">Entomopathogenic nematode worm</name>
    <dbReference type="NCBI Taxonomy" id="37862"/>
    <lineage>
        <taxon>Eukaryota</taxon>
        <taxon>Metazoa</taxon>
        <taxon>Ecdysozoa</taxon>
        <taxon>Nematoda</taxon>
        <taxon>Chromadorea</taxon>
        <taxon>Rhabditida</taxon>
        <taxon>Rhabditina</taxon>
        <taxon>Rhabditomorpha</taxon>
        <taxon>Strongyloidea</taxon>
        <taxon>Heterorhabditidae</taxon>
        <taxon>Heterorhabditis</taxon>
    </lineage>
</organism>
<feature type="region of interest" description="Disordered" evidence="1">
    <location>
        <begin position="45"/>
        <end position="67"/>
    </location>
</feature>
<keyword evidence="2" id="KW-0472">Membrane</keyword>
<protein>
    <submittedName>
        <fullName evidence="4">Uncharacterized protein</fullName>
    </submittedName>
</protein>
<feature type="transmembrane region" description="Helical" evidence="2">
    <location>
        <begin position="20"/>
        <end position="36"/>
    </location>
</feature>
<evidence type="ECO:0000313" key="3">
    <source>
        <dbReference type="Proteomes" id="UP000095283"/>
    </source>
</evidence>
<keyword evidence="3" id="KW-1185">Reference proteome</keyword>
<dbReference type="AlphaFoldDB" id="A0A1I7WS25"/>
<dbReference type="Proteomes" id="UP000095283">
    <property type="component" value="Unplaced"/>
</dbReference>
<accession>A0A1I7WS25</accession>